<organism evidence="2 3">
    <name type="scientific">Actinokineospora xionganensis</name>
    <dbReference type="NCBI Taxonomy" id="2684470"/>
    <lineage>
        <taxon>Bacteria</taxon>
        <taxon>Bacillati</taxon>
        <taxon>Actinomycetota</taxon>
        <taxon>Actinomycetes</taxon>
        <taxon>Pseudonocardiales</taxon>
        <taxon>Pseudonocardiaceae</taxon>
        <taxon>Actinokineospora</taxon>
    </lineage>
</organism>
<comment type="caution">
    <text evidence="2">The sequence shown here is derived from an EMBL/GenBank/DDBJ whole genome shotgun (WGS) entry which is preliminary data.</text>
</comment>
<dbReference type="EMBL" id="JABVED010000010">
    <property type="protein sequence ID" value="MBC6449256.1"/>
    <property type="molecule type" value="Genomic_DNA"/>
</dbReference>
<dbReference type="InterPro" id="IPR002575">
    <property type="entry name" value="Aminoglycoside_PTrfase"/>
</dbReference>
<dbReference type="Gene3D" id="3.90.1200.10">
    <property type="match status" value="1"/>
</dbReference>
<evidence type="ECO:0000313" key="2">
    <source>
        <dbReference type="EMBL" id="MBC6449256.1"/>
    </source>
</evidence>
<name>A0ABR7LA23_9PSEU</name>
<dbReference type="Pfam" id="PF01636">
    <property type="entry name" value="APH"/>
    <property type="match status" value="1"/>
</dbReference>
<accession>A0ABR7LA23</accession>
<dbReference type="InterPro" id="IPR011009">
    <property type="entry name" value="Kinase-like_dom_sf"/>
</dbReference>
<evidence type="ECO:0000259" key="1">
    <source>
        <dbReference type="Pfam" id="PF01636"/>
    </source>
</evidence>
<gene>
    <name evidence="2" type="ORF">GPZ80_19000</name>
</gene>
<sequence length="297" mass="32966">MVTGGLFTRENLRVALAAVCAEIGFDDRGARLLRFTNNAVFELSTAPVVVRIVGSVALRHRVEKVVRVAKWFAEHDVPAVRLLPGLCQPVMVGEYTATVWHSVPPHTYTPRPADLARLLRRVHGLAPPMALPAWDPLDDVRRRLGEADGLDVDELVFLRERCDLVESRLAELDFALPAGFVHGDAHLGNLIPSPLGPVLCDFDSSCVGPPEWDLTPLAVGVRRFGEDAATYAELAEAYGFDVTRWVGYPVLCEVRELKLITSVLPIMKSSPEVRPELLRRLRDFRSGETATPWSRYT</sequence>
<proteinExistence type="predicted"/>
<dbReference type="RefSeq" id="WP_187221836.1">
    <property type="nucleotide sequence ID" value="NZ_JABVED010000010.1"/>
</dbReference>
<reference evidence="2 3" key="1">
    <citation type="submission" date="2020-06" db="EMBL/GenBank/DDBJ databases">
        <title>Actinokineospora xiongansis sp. nov., isolated from soil of Baiyangdian.</title>
        <authorList>
            <person name="Zhang X."/>
        </authorList>
    </citation>
    <scope>NUCLEOTIDE SEQUENCE [LARGE SCALE GENOMIC DNA]</scope>
    <source>
        <strain evidence="2 3">HBU206404</strain>
    </source>
</reference>
<evidence type="ECO:0000313" key="3">
    <source>
        <dbReference type="Proteomes" id="UP000734823"/>
    </source>
</evidence>
<dbReference type="SUPFAM" id="SSF56112">
    <property type="entry name" value="Protein kinase-like (PK-like)"/>
    <property type="match status" value="1"/>
</dbReference>
<protein>
    <submittedName>
        <fullName evidence="2">Aminoglycoside phosphotransferase family protein</fullName>
    </submittedName>
</protein>
<dbReference type="Proteomes" id="UP000734823">
    <property type="component" value="Unassembled WGS sequence"/>
</dbReference>
<feature type="domain" description="Aminoglycoside phosphotransferase" evidence="1">
    <location>
        <begin position="38"/>
        <end position="244"/>
    </location>
</feature>
<keyword evidence="3" id="KW-1185">Reference proteome</keyword>